<accession>A0A1H9CLG0</accession>
<organism evidence="2 3">
    <name type="scientific">Faunimonas pinastri</name>
    <dbReference type="NCBI Taxonomy" id="1855383"/>
    <lineage>
        <taxon>Bacteria</taxon>
        <taxon>Pseudomonadati</taxon>
        <taxon>Pseudomonadota</taxon>
        <taxon>Alphaproteobacteria</taxon>
        <taxon>Hyphomicrobiales</taxon>
        <taxon>Afifellaceae</taxon>
        <taxon>Faunimonas</taxon>
    </lineage>
</organism>
<name>A0A1H9CLG0_9HYPH</name>
<proteinExistence type="predicted"/>
<dbReference type="Gene3D" id="3.30.420.40">
    <property type="match status" value="2"/>
</dbReference>
<protein>
    <submittedName>
        <fullName evidence="2">BadF-type ATPase</fullName>
    </submittedName>
</protein>
<reference evidence="2 3" key="1">
    <citation type="submission" date="2016-10" db="EMBL/GenBank/DDBJ databases">
        <authorList>
            <person name="de Groot N.N."/>
        </authorList>
    </citation>
    <scope>NUCLEOTIDE SEQUENCE [LARGE SCALE GENOMIC DNA]</scope>
    <source>
        <strain evidence="2 3">A52C2</strain>
    </source>
</reference>
<dbReference type="EMBL" id="FOFG01000002">
    <property type="protein sequence ID" value="SEQ01887.1"/>
    <property type="molecule type" value="Genomic_DNA"/>
</dbReference>
<keyword evidence="3" id="KW-1185">Reference proteome</keyword>
<dbReference type="SUPFAM" id="SSF53067">
    <property type="entry name" value="Actin-like ATPase domain"/>
    <property type="match status" value="2"/>
</dbReference>
<dbReference type="STRING" id="1855383.SAMN05216548_102183"/>
<dbReference type="InterPro" id="IPR043129">
    <property type="entry name" value="ATPase_NBD"/>
</dbReference>
<evidence type="ECO:0000313" key="3">
    <source>
        <dbReference type="Proteomes" id="UP000199647"/>
    </source>
</evidence>
<sequence length="333" mass="33825">MIAVGIDIGGTKTEFAAANAGASLGAYRVATDDWRIRVPQTDAHVLIRVTRDFVGGVDPAMIVVGAHGCDSAEDCEAFQAHLAEHTAASVLVLNDSELLLPAAGVEAGISVIAGTGSIAVARRPDATMMSAGGWGWFLGDEGSASGLVRDAAKALRSAMDKGETSDPLGSALLASLGITDPLTIGRAIMNEGSASKVGRHVHAVFAAAQQGSGLAASVIRDGGEALALLVDRLIGRGAVGGHVVAGGGVIARQPGLMEAFRQAVERVHPDWTVTLLTAPPVEGALSLATRLLRGETIPNLPSPTAGKLSARVGGTARQAAIEHAIPATDRRNG</sequence>
<gene>
    <name evidence="2" type="ORF">SAMN05216548_102183</name>
</gene>
<feature type="domain" description="ATPase BadF/BadG/BcrA/BcrD type" evidence="1">
    <location>
        <begin position="4"/>
        <end position="285"/>
    </location>
</feature>
<dbReference type="PANTHER" id="PTHR43190">
    <property type="entry name" value="N-ACETYL-D-GLUCOSAMINE KINASE"/>
    <property type="match status" value="1"/>
</dbReference>
<dbReference type="InterPro" id="IPR052519">
    <property type="entry name" value="Euk-type_GlcNAc_Kinase"/>
</dbReference>
<evidence type="ECO:0000313" key="2">
    <source>
        <dbReference type="EMBL" id="SEQ01887.1"/>
    </source>
</evidence>
<dbReference type="Pfam" id="PF01869">
    <property type="entry name" value="BcrAD_BadFG"/>
    <property type="match status" value="1"/>
</dbReference>
<dbReference type="Proteomes" id="UP000199647">
    <property type="component" value="Unassembled WGS sequence"/>
</dbReference>
<dbReference type="InterPro" id="IPR002731">
    <property type="entry name" value="ATPase_BadF"/>
</dbReference>
<evidence type="ECO:0000259" key="1">
    <source>
        <dbReference type="Pfam" id="PF01869"/>
    </source>
</evidence>
<dbReference type="RefSeq" id="WP_238858170.1">
    <property type="nucleotide sequence ID" value="NZ_FOFG01000002.1"/>
</dbReference>
<dbReference type="AlphaFoldDB" id="A0A1H9CLG0"/>
<dbReference type="PANTHER" id="PTHR43190:SF3">
    <property type="entry name" value="N-ACETYL-D-GLUCOSAMINE KINASE"/>
    <property type="match status" value="1"/>
</dbReference>